<dbReference type="Pfam" id="PF03009">
    <property type="entry name" value="GDPD"/>
    <property type="match status" value="1"/>
</dbReference>
<dbReference type="PANTHER" id="PTHR46211">
    <property type="entry name" value="GLYCEROPHOSPHORYL DIESTER PHOSPHODIESTERASE"/>
    <property type="match status" value="1"/>
</dbReference>
<dbReference type="PROSITE" id="PS51704">
    <property type="entry name" value="GP_PDE"/>
    <property type="match status" value="1"/>
</dbReference>
<dbReference type="SUPFAM" id="SSF51695">
    <property type="entry name" value="PLC-like phosphodiesterases"/>
    <property type="match status" value="1"/>
</dbReference>
<dbReference type="Proteomes" id="UP000198640">
    <property type="component" value="Unassembled WGS sequence"/>
</dbReference>
<dbReference type="EMBL" id="FNOY01000035">
    <property type="protein sequence ID" value="SDY42458.1"/>
    <property type="molecule type" value="Genomic_DNA"/>
</dbReference>
<feature type="signal peptide" evidence="1">
    <location>
        <begin position="1"/>
        <end position="24"/>
    </location>
</feature>
<gene>
    <name evidence="3" type="ORF">SAMN05421881_10354</name>
</gene>
<reference evidence="3 4" key="1">
    <citation type="submission" date="2016-10" db="EMBL/GenBank/DDBJ databases">
        <authorList>
            <person name="de Groot N.N."/>
        </authorList>
    </citation>
    <scope>NUCLEOTIDE SEQUENCE [LARGE SCALE GENOMIC DNA]</scope>
    <source>
        <strain evidence="3 4">Nm1</strain>
    </source>
</reference>
<evidence type="ECO:0000313" key="3">
    <source>
        <dbReference type="EMBL" id="SDY42458.1"/>
    </source>
</evidence>
<dbReference type="InterPro" id="IPR030395">
    <property type="entry name" value="GP_PDE_dom"/>
</dbReference>
<dbReference type="AlphaFoldDB" id="A0A1H3JSX4"/>
<organism evidence="3 4">
    <name type="scientific">Nitrosomonas halophila</name>
    <dbReference type="NCBI Taxonomy" id="44576"/>
    <lineage>
        <taxon>Bacteria</taxon>
        <taxon>Pseudomonadati</taxon>
        <taxon>Pseudomonadota</taxon>
        <taxon>Betaproteobacteria</taxon>
        <taxon>Nitrosomonadales</taxon>
        <taxon>Nitrosomonadaceae</taxon>
        <taxon>Nitrosomonas</taxon>
    </lineage>
</organism>
<evidence type="ECO:0000259" key="2">
    <source>
        <dbReference type="PROSITE" id="PS51704"/>
    </source>
</evidence>
<keyword evidence="1" id="KW-0732">Signal</keyword>
<keyword evidence="4" id="KW-1185">Reference proteome</keyword>
<dbReference type="STRING" id="44576.SAMN05421881_10354"/>
<dbReference type="InterPro" id="IPR017946">
    <property type="entry name" value="PLC-like_Pdiesterase_TIM-brl"/>
</dbReference>
<dbReference type="PANTHER" id="PTHR46211:SF14">
    <property type="entry name" value="GLYCEROPHOSPHODIESTER PHOSPHODIESTERASE"/>
    <property type="match status" value="1"/>
</dbReference>
<feature type="chain" id="PRO_5011690755" evidence="1">
    <location>
        <begin position="25"/>
        <end position="310"/>
    </location>
</feature>
<dbReference type="CDD" id="cd08556">
    <property type="entry name" value="GDPD"/>
    <property type="match status" value="1"/>
</dbReference>
<name>A0A1H3JSX4_9PROT</name>
<protein>
    <submittedName>
        <fullName evidence="3">Glycerophosphoryl diester phosphodiesterase</fullName>
    </submittedName>
</protein>
<feature type="domain" description="GP-PDE" evidence="2">
    <location>
        <begin position="45"/>
        <end position="310"/>
    </location>
</feature>
<accession>A0A1H3JSX4</accession>
<proteinExistence type="predicted"/>
<dbReference type="RefSeq" id="WP_090414413.1">
    <property type="nucleotide sequence ID" value="NZ_FNOY01000035.1"/>
</dbReference>
<sequence>MKLSSCLGAIVVSAVIGLFSGAAAADLDRQLRWTIDDLLAEKPRPFVIGHRGYGENLGENPEIPIENTIASVMRAFRAGVSIVEVDVVMTADGHAVALHDDFLSDLTCVNRLTFGQLKKRLPYVPTLMQVLHVAKPFSYRHPVKNRDHISGLVNIEVKTPSPLCDPADTTESQLVAAVLRAVERTRSTGQVIIETFSPKLMAIFAAEAPAIKRNFSVNMLQLLSQEEVAAITGLPVTLIDKGDGFDLQWAETGAFFRLPGYRSLDEYVSVAFSLGAQLVTLDKLIPCNWNLHSQMAPPCLSTSSTPWASP</sequence>
<dbReference type="GO" id="GO:0008081">
    <property type="term" value="F:phosphoric diester hydrolase activity"/>
    <property type="evidence" value="ECO:0007669"/>
    <property type="project" value="InterPro"/>
</dbReference>
<dbReference type="Gene3D" id="3.20.20.190">
    <property type="entry name" value="Phosphatidylinositol (PI) phosphodiesterase"/>
    <property type="match status" value="1"/>
</dbReference>
<evidence type="ECO:0000256" key="1">
    <source>
        <dbReference type="SAM" id="SignalP"/>
    </source>
</evidence>
<dbReference type="GO" id="GO:0006629">
    <property type="term" value="P:lipid metabolic process"/>
    <property type="evidence" value="ECO:0007669"/>
    <property type="project" value="InterPro"/>
</dbReference>
<dbReference type="OrthoDB" id="9795622at2"/>
<evidence type="ECO:0000313" key="4">
    <source>
        <dbReference type="Proteomes" id="UP000198640"/>
    </source>
</evidence>